<dbReference type="AlphaFoldDB" id="A0A371G531"/>
<evidence type="ECO:0000313" key="3">
    <source>
        <dbReference type="Proteomes" id="UP000257109"/>
    </source>
</evidence>
<gene>
    <name evidence="2" type="ORF">CR513_33366</name>
</gene>
<organism evidence="2 3">
    <name type="scientific">Mucuna pruriens</name>
    <name type="common">Velvet bean</name>
    <name type="synonym">Dolichos pruriens</name>
    <dbReference type="NCBI Taxonomy" id="157652"/>
    <lineage>
        <taxon>Eukaryota</taxon>
        <taxon>Viridiplantae</taxon>
        <taxon>Streptophyta</taxon>
        <taxon>Embryophyta</taxon>
        <taxon>Tracheophyta</taxon>
        <taxon>Spermatophyta</taxon>
        <taxon>Magnoliopsida</taxon>
        <taxon>eudicotyledons</taxon>
        <taxon>Gunneridae</taxon>
        <taxon>Pentapetalae</taxon>
        <taxon>rosids</taxon>
        <taxon>fabids</taxon>
        <taxon>Fabales</taxon>
        <taxon>Fabaceae</taxon>
        <taxon>Papilionoideae</taxon>
        <taxon>50 kb inversion clade</taxon>
        <taxon>NPAAA clade</taxon>
        <taxon>indigoferoid/millettioid clade</taxon>
        <taxon>Phaseoleae</taxon>
        <taxon>Mucuna</taxon>
    </lineage>
</organism>
<sequence>MGRTKIDVYVGTLSMEFGDNLVQFNIFEALKHPVEDHSIFSINGLVQEYVRIGTDSADLVDFVEISDRAETDSNMQEEAETDLVNLEGVRTVSNYHQIARSDSSQKESQQPSLHSDRVGQSTPSTIEKIVSPQSPATKLKPLPEHLKYAYLQDHQQIPMIITNNLNQE</sequence>
<name>A0A371G531_MUCPR</name>
<dbReference type="OrthoDB" id="1459910at2759"/>
<comment type="caution">
    <text evidence="2">The sequence shown here is derived from an EMBL/GenBank/DDBJ whole genome shotgun (WGS) entry which is preliminary data.</text>
</comment>
<evidence type="ECO:0000256" key="1">
    <source>
        <dbReference type="SAM" id="MobiDB-lite"/>
    </source>
</evidence>
<protein>
    <submittedName>
        <fullName evidence="2">Uncharacterized protein</fullName>
    </submittedName>
</protein>
<feature type="compositionally biased region" description="Polar residues" evidence="1">
    <location>
        <begin position="99"/>
        <end position="136"/>
    </location>
</feature>
<accession>A0A371G531</accession>
<keyword evidence="3" id="KW-1185">Reference proteome</keyword>
<proteinExistence type="predicted"/>
<feature type="region of interest" description="Disordered" evidence="1">
    <location>
        <begin position="99"/>
        <end position="138"/>
    </location>
</feature>
<reference evidence="2" key="1">
    <citation type="submission" date="2018-05" db="EMBL/GenBank/DDBJ databases">
        <title>Draft genome of Mucuna pruriens seed.</title>
        <authorList>
            <person name="Nnadi N.E."/>
            <person name="Vos R."/>
            <person name="Hasami M.H."/>
            <person name="Devisetty U.K."/>
            <person name="Aguiy J.C."/>
        </authorList>
    </citation>
    <scope>NUCLEOTIDE SEQUENCE [LARGE SCALE GENOMIC DNA]</scope>
    <source>
        <strain evidence="2">JCA_2017</strain>
    </source>
</reference>
<feature type="non-terminal residue" evidence="2">
    <location>
        <position position="1"/>
    </location>
</feature>
<dbReference type="EMBL" id="QJKJ01006796">
    <property type="protein sequence ID" value="RDX85443.1"/>
    <property type="molecule type" value="Genomic_DNA"/>
</dbReference>
<evidence type="ECO:0000313" key="2">
    <source>
        <dbReference type="EMBL" id="RDX85443.1"/>
    </source>
</evidence>
<dbReference type="Proteomes" id="UP000257109">
    <property type="component" value="Unassembled WGS sequence"/>
</dbReference>